<organism evidence="4 5">
    <name type="scientific">Nocardioides panacisoli</name>
    <dbReference type="NCBI Taxonomy" id="627624"/>
    <lineage>
        <taxon>Bacteria</taxon>
        <taxon>Bacillati</taxon>
        <taxon>Actinomycetota</taxon>
        <taxon>Actinomycetes</taxon>
        <taxon>Propionibacteriales</taxon>
        <taxon>Nocardioidaceae</taxon>
        <taxon>Nocardioides</taxon>
    </lineage>
</organism>
<feature type="region of interest" description="Disordered" evidence="1">
    <location>
        <begin position="324"/>
        <end position="349"/>
    </location>
</feature>
<dbReference type="EMBL" id="BAABAH010000001">
    <property type="protein sequence ID" value="GAA3804993.1"/>
    <property type="molecule type" value="Genomic_DNA"/>
</dbReference>
<gene>
    <name evidence="4" type="ORF">GCM10022242_05270</name>
</gene>
<dbReference type="Proteomes" id="UP001501821">
    <property type="component" value="Unassembled WGS sequence"/>
</dbReference>
<dbReference type="RefSeq" id="WP_344772236.1">
    <property type="nucleotide sequence ID" value="NZ_BAABAH010000001.1"/>
</dbReference>
<protein>
    <submittedName>
        <fullName evidence="4">MCE family protein</fullName>
    </submittedName>
</protein>
<dbReference type="Pfam" id="PF02470">
    <property type="entry name" value="MlaD"/>
    <property type="match status" value="1"/>
</dbReference>
<evidence type="ECO:0000259" key="3">
    <source>
        <dbReference type="Pfam" id="PF11887"/>
    </source>
</evidence>
<reference evidence="5" key="1">
    <citation type="journal article" date="2019" name="Int. J. Syst. Evol. Microbiol.">
        <title>The Global Catalogue of Microorganisms (GCM) 10K type strain sequencing project: providing services to taxonomists for standard genome sequencing and annotation.</title>
        <authorList>
            <consortium name="The Broad Institute Genomics Platform"/>
            <consortium name="The Broad Institute Genome Sequencing Center for Infectious Disease"/>
            <person name="Wu L."/>
            <person name="Ma J."/>
        </authorList>
    </citation>
    <scope>NUCLEOTIDE SEQUENCE [LARGE SCALE GENOMIC DNA]</scope>
    <source>
        <strain evidence="5">JCM 16953</strain>
    </source>
</reference>
<evidence type="ECO:0000259" key="2">
    <source>
        <dbReference type="Pfam" id="PF02470"/>
    </source>
</evidence>
<dbReference type="InterPro" id="IPR005693">
    <property type="entry name" value="Mce"/>
</dbReference>
<evidence type="ECO:0000256" key="1">
    <source>
        <dbReference type="SAM" id="MobiDB-lite"/>
    </source>
</evidence>
<name>A0ABP7HWR3_9ACTN</name>
<dbReference type="NCBIfam" id="TIGR00996">
    <property type="entry name" value="Mtu_fam_mce"/>
    <property type="match status" value="1"/>
</dbReference>
<feature type="domain" description="Mammalian cell entry C-terminal" evidence="3">
    <location>
        <begin position="119"/>
        <end position="277"/>
    </location>
</feature>
<keyword evidence="5" id="KW-1185">Reference proteome</keyword>
<dbReference type="InterPro" id="IPR003399">
    <property type="entry name" value="Mce/MlaD"/>
</dbReference>
<feature type="domain" description="Mce/MlaD" evidence="2">
    <location>
        <begin position="38"/>
        <end position="113"/>
    </location>
</feature>
<dbReference type="InterPro" id="IPR052336">
    <property type="entry name" value="MlaD_Phospholipid_Transporter"/>
</dbReference>
<evidence type="ECO:0000313" key="5">
    <source>
        <dbReference type="Proteomes" id="UP001501821"/>
    </source>
</evidence>
<sequence length="435" mass="46198">MSTAHRIRIALFAAVSVTCVIVAGTRYVGIPERYLGQSYEISAVLPDSGGIFPNAEVTLRGVPVGRVRSLTLTPDGVRADLQLDKDIRIPEDTMVRVAHLSAVGEQYVELVPPGDDGPYLADGDTLPVSAATTPLQVTSLLVHLDRLATSIGKSKLRRVVHELGDAFSRSGQDLATVLVSARRLSNSFARIQPRTTALLRDGQRVLSTQRDLDPDLRRLSSGLDRLTRTIADSDPEIASILAEGPQSLGQVRTLLARNQTNVAVLLGNLLSTSEIVAQPLRLNGLVTQLVLLPRIIQGTFNIQPGDGYARLGAVFDTTQAVCTRGYESSGTPPTEGDQLSPDPGNPPMRANLNAYCALPPSSGIDVRGAANVPRPPGDPTARVVPRANPRGFGPGSSFAGPDQPAPPDGSSVPPSATRVLPPTDLRGMLLKEDLR</sequence>
<accession>A0ABP7HWR3</accession>
<dbReference type="InterPro" id="IPR024516">
    <property type="entry name" value="Mce_C"/>
</dbReference>
<dbReference type="PANTHER" id="PTHR33371:SF16">
    <property type="entry name" value="MCE-FAMILY PROTEIN MCE3F"/>
    <property type="match status" value="1"/>
</dbReference>
<proteinExistence type="predicted"/>
<comment type="caution">
    <text evidence="4">The sequence shown here is derived from an EMBL/GenBank/DDBJ whole genome shotgun (WGS) entry which is preliminary data.</text>
</comment>
<dbReference type="PANTHER" id="PTHR33371">
    <property type="entry name" value="INTERMEMBRANE PHOSPHOLIPID TRANSPORT SYSTEM BINDING PROTEIN MLAD-RELATED"/>
    <property type="match status" value="1"/>
</dbReference>
<dbReference type="Pfam" id="PF11887">
    <property type="entry name" value="Mce4_CUP1"/>
    <property type="match status" value="1"/>
</dbReference>
<feature type="region of interest" description="Disordered" evidence="1">
    <location>
        <begin position="366"/>
        <end position="435"/>
    </location>
</feature>
<evidence type="ECO:0000313" key="4">
    <source>
        <dbReference type="EMBL" id="GAA3804993.1"/>
    </source>
</evidence>